<keyword evidence="10" id="KW-1185">Reference proteome</keyword>
<feature type="transmembrane region" description="Helical" evidence="8">
    <location>
        <begin position="309"/>
        <end position="326"/>
    </location>
</feature>
<feature type="transmembrane region" description="Helical" evidence="8">
    <location>
        <begin position="95"/>
        <end position="113"/>
    </location>
</feature>
<dbReference type="InterPro" id="IPR050297">
    <property type="entry name" value="LipidA_mod_glycosyltrf_83"/>
</dbReference>
<dbReference type="RefSeq" id="WP_194932570.1">
    <property type="nucleotide sequence ID" value="NZ_JADLZT010000012.1"/>
</dbReference>
<evidence type="ECO:0000256" key="8">
    <source>
        <dbReference type="SAM" id="Phobius"/>
    </source>
</evidence>
<name>A0ABS0BE60_9GAMM</name>
<evidence type="ECO:0000256" key="7">
    <source>
        <dbReference type="ARBA" id="ARBA00023136"/>
    </source>
</evidence>
<sequence>MSSASQYTPSALRHYVRENPLLIAFAVLAVVLRIAHWAYTGRIWEDALITLTPAENFWDGMGFTHHPSEPRVHSFTSPISVLIPLVGVLFGNGLLALRLTALAGSVAAIYFAYSIGRKLEFGKPAQVLLLGYLAVDQLQIFFGMSGMETQVVTAILLAGVYFLFAERWIALGVACGLALLSRPEFQAFVALVGLWLLIFRRDALVRVIAAALAIVLPWAIFAISYFGSIVPNTIRAKTWGGRISLFDHTIDAMTQYFLESWKHMAPFLEWSITNTAPVPRALIVAVTLTVLALAVIGMILVLARRNTKMMVVVATVLVFIGYKTVATLNPYYMWYLPPFIALLFLIAAFGLNAIQGRAQKVAAALAAALVLAYGIHVPYTFYTDRIVQDEIEIAVRQRVGKRLNELMGPNDSVFLEPLGYMGYEIRGKTTYDFPGLSSPKVVEVIRNLPEVRMGGVIDRLKPSYAVLRPQELDEFQRYFPETFSHYREVDRITAKPLFIERWGYSVYAVDTDFTIRKYTP</sequence>
<keyword evidence="4" id="KW-0808">Transferase</keyword>
<keyword evidence="6 8" id="KW-1133">Transmembrane helix</keyword>
<evidence type="ECO:0000256" key="4">
    <source>
        <dbReference type="ARBA" id="ARBA00022679"/>
    </source>
</evidence>
<feature type="transmembrane region" description="Helical" evidence="8">
    <location>
        <begin position="361"/>
        <end position="382"/>
    </location>
</feature>
<keyword evidence="5 8" id="KW-0812">Transmembrane</keyword>
<comment type="caution">
    <text evidence="9">The sequence shown here is derived from an EMBL/GenBank/DDBJ whole genome shotgun (WGS) entry which is preliminary data.</text>
</comment>
<feature type="transmembrane region" description="Helical" evidence="8">
    <location>
        <begin position="21"/>
        <end position="39"/>
    </location>
</feature>
<feature type="transmembrane region" description="Helical" evidence="8">
    <location>
        <begin position="332"/>
        <end position="354"/>
    </location>
</feature>
<evidence type="ECO:0000313" key="10">
    <source>
        <dbReference type="Proteomes" id="UP001429984"/>
    </source>
</evidence>
<evidence type="ECO:0000313" key="9">
    <source>
        <dbReference type="EMBL" id="MBF6025977.1"/>
    </source>
</evidence>
<dbReference type="PANTHER" id="PTHR33908">
    <property type="entry name" value="MANNOSYLTRANSFERASE YKCB-RELATED"/>
    <property type="match status" value="1"/>
</dbReference>
<reference evidence="9 10" key="1">
    <citation type="submission" date="2020-11" db="EMBL/GenBank/DDBJ databases">
        <title>Draft Genome Sequence and Secondary Metabolite Biosynthetic Potential of the Lysobacter niastensis Type strain DSM 18481.</title>
        <authorList>
            <person name="Turrini P."/>
            <person name="Artuso I."/>
            <person name="Tescari M."/>
            <person name="Lugli G.A."/>
            <person name="Frangipani E."/>
            <person name="Ventura M."/>
            <person name="Visca P."/>
        </authorList>
    </citation>
    <scope>NUCLEOTIDE SEQUENCE [LARGE SCALE GENOMIC DNA]</scope>
    <source>
        <strain evidence="9 10">DSM 18481</strain>
    </source>
</reference>
<feature type="transmembrane region" description="Helical" evidence="8">
    <location>
        <begin position="281"/>
        <end position="302"/>
    </location>
</feature>
<accession>A0ABS0BE60</accession>
<evidence type="ECO:0000256" key="6">
    <source>
        <dbReference type="ARBA" id="ARBA00022989"/>
    </source>
</evidence>
<evidence type="ECO:0000256" key="3">
    <source>
        <dbReference type="ARBA" id="ARBA00022676"/>
    </source>
</evidence>
<dbReference type="PANTHER" id="PTHR33908:SF11">
    <property type="entry name" value="MEMBRANE PROTEIN"/>
    <property type="match status" value="1"/>
</dbReference>
<keyword evidence="2" id="KW-1003">Cell membrane</keyword>
<gene>
    <name evidence="9" type="ORF">IU514_18260</name>
</gene>
<dbReference type="Proteomes" id="UP001429984">
    <property type="component" value="Unassembled WGS sequence"/>
</dbReference>
<feature type="transmembrane region" description="Helical" evidence="8">
    <location>
        <begin position="207"/>
        <end position="227"/>
    </location>
</feature>
<keyword evidence="3" id="KW-0328">Glycosyltransferase</keyword>
<evidence type="ECO:0008006" key="11">
    <source>
        <dbReference type="Google" id="ProtNLM"/>
    </source>
</evidence>
<proteinExistence type="predicted"/>
<evidence type="ECO:0000256" key="1">
    <source>
        <dbReference type="ARBA" id="ARBA00004651"/>
    </source>
</evidence>
<feature type="transmembrane region" description="Helical" evidence="8">
    <location>
        <begin position="185"/>
        <end position="200"/>
    </location>
</feature>
<keyword evidence="7 8" id="KW-0472">Membrane</keyword>
<dbReference type="EMBL" id="JADLZT010000012">
    <property type="protein sequence ID" value="MBF6025977.1"/>
    <property type="molecule type" value="Genomic_DNA"/>
</dbReference>
<organism evidence="9 10">
    <name type="scientific">Lysobacter niastensis</name>
    <dbReference type="NCBI Taxonomy" id="380629"/>
    <lineage>
        <taxon>Bacteria</taxon>
        <taxon>Pseudomonadati</taxon>
        <taxon>Pseudomonadota</taxon>
        <taxon>Gammaproteobacteria</taxon>
        <taxon>Lysobacterales</taxon>
        <taxon>Lysobacteraceae</taxon>
        <taxon>Lysobacter</taxon>
    </lineage>
</organism>
<evidence type="ECO:0000256" key="5">
    <source>
        <dbReference type="ARBA" id="ARBA00022692"/>
    </source>
</evidence>
<comment type="subcellular location">
    <subcellularLocation>
        <location evidence="1">Cell membrane</location>
        <topology evidence="1">Multi-pass membrane protein</topology>
    </subcellularLocation>
</comment>
<feature type="transmembrane region" description="Helical" evidence="8">
    <location>
        <begin position="154"/>
        <end position="179"/>
    </location>
</feature>
<protein>
    <recommendedName>
        <fullName evidence="11">Glycosyltransferase RgtA/B/C/D-like domain-containing protein</fullName>
    </recommendedName>
</protein>
<evidence type="ECO:0000256" key="2">
    <source>
        <dbReference type="ARBA" id="ARBA00022475"/>
    </source>
</evidence>